<dbReference type="AlphaFoldDB" id="A0A0M6Y7N6"/>
<organism evidence="1 2">
    <name type="scientific">Roseibium aggregatum</name>
    <dbReference type="NCBI Taxonomy" id="187304"/>
    <lineage>
        <taxon>Bacteria</taxon>
        <taxon>Pseudomonadati</taxon>
        <taxon>Pseudomonadota</taxon>
        <taxon>Alphaproteobacteria</taxon>
        <taxon>Hyphomicrobiales</taxon>
        <taxon>Stappiaceae</taxon>
        <taxon>Roseibium</taxon>
    </lineage>
</organism>
<dbReference type="EMBL" id="CXST01000002">
    <property type="protein sequence ID" value="CTQ45724.1"/>
    <property type="molecule type" value="Genomic_DNA"/>
</dbReference>
<accession>A0A0M6Y7N6</accession>
<dbReference type="Proteomes" id="UP000048926">
    <property type="component" value="Unassembled WGS sequence"/>
</dbReference>
<evidence type="ECO:0000313" key="2">
    <source>
        <dbReference type="Proteomes" id="UP000048926"/>
    </source>
</evidence>
<reference evidence="2" key="1">
    <citation type="submission" date="2015-07" db="EMBL/GenBank/DDBJ databases">
        <authorList>
            <person name="Rodrigo-Torres Lidia"/>
            <person name="Arahal R.David."/>
        </authorList>
    </citation>
    <scope>NUCLEOTIDE SEQUENCE [LARGE SCALE GENOMIC DNA]</scope>
    <source>
        <strain evidence="2">CECT 4801</strain>
    </source>
</reference>
<proteinExistence type="predicted"/>
<dbReference type="RefSeq" id="WP_055658925.1">
    <property type="nucleotide sequence ID" value="NZ_CXST01000002.1"/>
</dbReference>
<gene>
    <name evidence="1" type="ORF">LAL4801_04179</name>
</gene>
<name>A0A0M6Y7N6_9HYPH</name>
<evidence type="ECO:0000313" key="1">
    <source>
        <dbReference type="EMBL" id="CTQ45724.1"/>
    </source>
</evidence>
<protein>
    <submittedName>
        <fullName evidence="1">Uncharacterized protein</fullName>
    </submittedName>
</protein>
<keyword evidence="2" id="KW-1185">Reference proteome</keyword>
<sequence>MTEFPLSRLMTREAAEGRVARGIAGGFVYHVLTLSGDFFEYDAESFEHACSCAMIWSNPETHRSTDSVAVREVRKDGSLKAAAKYFSYADHAEAS</sequence>